<name>A0A9X3EHY9_9BACT</name>
<dbReference type="GO" id="GO:0000166">
    <property type="term" value="F:nucleotide binding"/>
    <property type="evidence" value="ECO:0007669"/>
    <property type="project" value="InterPro"/>
</dbReference>
<evidence type="ECO:0000259" key="6">
    <source>
        <dbReference type="Pfam" id="PF02872"/>
    </source>
</evidence>
<protein>
    <submittedName>
        <fullName evidence="7">5'-nucleotidase C-terminal domain-containing protein</fullName>
    </submittedName>
</protein>
<dbReference type="Gene3D" id="3.60.21.10">
    <property type="match status" value="1"/>
</dbReference>
<dbReference type="RefSeq" id="WP_267765913.1">
    <property type="nucleotide sequence ID" value="NZ_JAPNKE010000002.1"/>
</dbReference>
<dbReference type="InterPro" id="IPR036907">
    <property type="entry name" value="5'-Nucleotdase_C_sf"/>
</dbReference>
<dbReference type="GO" id="GO:0030288">
    <property type="term" value="C:outer membrane-bounded periplasmic space"/>
    <property type="evidence" value="ECO:0007669"/>
    <property type="project" value="TreeGrafter"/>
</dbReference>
<dbReference type="PANTHER" id="PTHR11575:SF6">
    <property type="entry name" value="2',3'-CYCLIC-NUCLEOTIDE 2'-PHOSPHODIESTERASE_3'-NUCLEOTIDASE"/>
    <property type="match status" value="1"/>
</dbReference>
<evidence type="ECO:0000313" key="8">
    <source>
        <dbReference type="Proteomes" id="UP001150924"/>
    </source>
</evidence>
<keyword evidence="2 4" id="KW-0732">Signal</keyword>
<dbReference type="Pfam" id="PF02872">
    <property type="entry name" value="5_nucleotid_C"/>
    <property type="match status" value="1"/>
</dbReference>
<dbReference type="InterPro" id="IPR029052">
    <property type="entry name" value="Metallo-depent_PP-like"/>
</dbReference>
<dbReference type="EMBL" id="JAPNKE010000002">
    <property type="protein sequence ID" value="MCY1004372.1"/>
    <property type="molecule type" value="Genomic_DNA"/>
</dbReference>
<evidence type="ECO:0000256" key="3">
    <source>
        <dbReference type="SAM" id="MobiDB-lite"/>
    </source>
</evidence>
<evidence type="ECO:0000259" key="5">
    <source>
        <dbReference type="Pfam" id="PF00149"/>
    </source>
</evidence>
<gene>
    <name evidence="7" type="ORF">OV079_02075</name>
</gene>
<dbReference type="GO" id="GO:0009166">
    <property type="term" value="P:nucleotide catabolic process"/>
    <property type="evidence" value="ECO:0007669"/>
    <property type="project" value="InterPro"/>
</dbReference>
<dbReference type="PROSITE" id="PS51257">
    <property type="entry name" value="PROKAR_LIPOPROTEIN"/>
    <property type="match status" value="1"/>
</dbReference>
<evidence type="ECO:0000256" key="4">
    <source>
        <dbReference type="SAM" id="SignalP"/>
    </source>
</evidence>
<evidence type="ECO:0000256" key="1">
    <source>
        <dbReference type="ARBA" id="ARBA00006654"/>
    </source>
</evidence>
<dbReference type="AlphaFoldDB" id="A0A9X3EHY9"/>
<dbReference type="PRINTS" id="PR01607">
    <property type="entry name" value="APYRASEFAMLY"/>
</dbReference>
<keyword evidence="8" id="KW-1185">Reference proteome</keyword>
<dbReference type="InterPro" id="IPR006179">
    <property type="entry name" value="5_nucleotidase/apyrase"/>
</dbReference>
<feature type="region of interest" description="Disordered" evidence="3">
    <location>
        <begin position="27"/>
        <end position="121"/>
    </location>
</feature>
<accession>A0A9X3EHY9</accession>
<evidence type="ECO:0000256" key="2">
    <source>
        <dbReference type="ARBA" id="ARBA00022729"/>
    </source>
</evidence>
<reference evidence="7" key="1">
    <citation type="submission" date="2022-11" db="EMBL/GenBank/DDBJ databases">
        <title>Minimal conservation of predation-associated metabolite biosynthetic gene clusters underscores biosynthetic potential of Myxococcota including descriptions for ten novel species: Archangium lansinium sp. nov., Myxococcus landrumus sp. nov., Nannocystis bai.</title>
        <authorList>
            <person name="Ahearne A."/>
            <person name="Stevens C."/>
            <person name="Phillips K."/>
        </authorList>
    </citation>
    <scope>NUCLEOTIDE SEQUENCE</scope>
    <source>
        <strain evidence="7">Na p29</strain>
    </source>
</reference>
<dbReference type="SUPFAM" id="SSF55816">
    <property type="entry name" value="5'-nucleotidase (syn. UDP-sugar hydrolase), C-terminal domain"/>
    <property type="match status" value="1"/>
</dbReference>
<dbReference type="Proteomes" id="UP001150924">
    <property type="component" value="Unassembled WGS sequence"/>
</dbReference>
<dbReference type="Gene3D" id="3.90.780.10">
    <property type="entry name" value="5'-Nucleotidase, C-terminal domain"/>
    <property type="match status" value="1"/>
</dbReference>
<dbReference type="InterPro" id="IPR004843">
    <property type="entry name" value="Calcineurin-like_PHP"/>
</dbReference>
<comment type="similarity">
    <text evidence="1">Belongs to the 5'-nucleotidase family.</text>
</comment>
<dbReference type="InterPro" id="IPR006146">
    <property type="entry name" value="5'-Nucleotdase_CS"/>
</dbReference>
<feature type="domain" description="Calcineurin-like phosphoesterase" evidence="5">
    <location>
        <begin position="130"/>
        <end position="384"/>
    </location>
</feature>
<dbReference type="GO" id="GO:0016788">
    <property type="term" value="F:hydrolase activity, acting on ester bonds"/>
    <property type="evidence" value="ECO:0007669"/>
    <property type="project" value="InterPro"/>
</dbReference>
<sequence length="802" mass="84710">MHYFSLRLPAITTFALLAPVMLAACGDSGSSTTESAGTDTDAPTGTTTSTSAPGTTAVDPTSTGTTDAPTTGTTEGTTTEGTTTGTTELTTEGTTAGTTEGLTTDTTDTTDTTGEPVTPEGSRAVLALLETTDLHTTILGFDYYKLTEDPSYGLDRTSTLIQQARQEFANTVLVDNGDTIQGTVLADYQALVEPLECADTLAMYKVMNHLEFDVGGIGNHEFNFGLPFLSQVTHTPFDVPDLDLAGSEMCGGPTFPQLSSNVFSAKTDATLFPPTALLSRTITATGPDDAPLTSTLTIGFVDVTPPPILNWDKKWLDGKVYTQGVQETVPPLVEALRAQGAEIVVAIIHGGLDDSPYTPALENQAWYLAQIPGIDAMLMGHSHQVFPNPASTAPQFDLPMVDKDVGTVAGVPAVMANFWGQHLGVIKTGLVFTEGRWTIDAGQTVVEARPIGTTCMGGLPVACDADQRWRTGEPCAFAGMCEGQVDGAKIRVDADPSIAPLVDAEHQGTVAYVKTPIGTTDFEMTTLFADLGDVGAIQIVNQAQADHVSAYIQANLPEYASLPVLSVSAPFKTGFAGGNDFTDVPAGNIAINNAADLYLYANTLQAVKVTGAELHDWLEKAATRFNQIDPQVATPQPLINLAMPGYNFDMITDPRVSYEIDVTQPLPPMGEKASGRIKNLTFDGAPIDPAAEFIVATNNYRAGGGGQFPGLDGSKTIYASPDTNREVLIAYIKKIVTLTRQDHGSARSWHFTKVATTGPVVFSSAQNALPKAQEAGIDGITLVEQDDGSNKMLSLYAIDLSQ</sequence>
<proteinExistence type="inferred from homology"/>
<feature type="chain" id="PRO_5040940688" evidence="4">
    <location>
        <begin position="24"/>
        <end position="802"/>
    </location>
</feature>
<dbReference type="GO" id="GO:0046872">
    <property type="term" value="F:metal ion binding"/>
    <property type="evidence" value="ECO:0007669"/>
    <property type="project" value="InterPro"/>
</dbReference>
<evidence type="ECO:0000313" key="7">
    <source>
        <dbReference type="EMBL" id="MCY1004372.1"/>
    </source>
</evidence>
<feature type="compositionally biased region" description="Low complexity" evidence="3">
    <location>
        <begin position="35"/>
        <end position="121"/>
    </location>
</feature>
<feature type="signal peptide" evidence="4">
    <location>
        <begin position="1"/>
        <end position="23"/>
    </location>
</feature>
<feature type="domain" description="5'-Nucleotidase C-terminal" evidence="6">
    <location>
        <begin position="532"/>
        <end position="711"/>
    </location>
</feature>
<dbReference type="PROSITE" id="PS00786">
    <property type="entry name" value="5_NUCLEOTIDASE_2"/>
    <property type="match status" value="1"/>
</dbReference>
<organism evidence="7 8">
    <name type="scientific">Nannocystis pusilla</name>
    <dbReference type="NCBI Taxonomy" id="889268"/>
    <lineage>
        <taxon>Bacteria</taxon>
        <taxon>Pseudomonadati</taxon>
        <taxon>Myxococcota</taxon>
        <taxon>Polyangia</taxon>
        <taxon>Nannocystales</taxon>
        <taxon>Nannocystaceae</taxon>
        <taxon>Nannocystis</taxon>
    </lineage>
</organism>
<dbReference type="Pfam" id="PF00149">
    <property type="entry name" value="Metallophos"/>
    <property type="match status" value="1"/>
</dbReference>
<dbReference type="InterPro" id="IPR008334">
    <property type="entry name" value="5'-Nucleotdase_C"/>
</dbReference>
<dbReference type="PANTHER" id="PTHR11575">
    <property type="entry name" value="5'-NUCLEOTIDASE-RELATED"/>
    <property type="match status" value="1"/>
</dbReference>
<dbReference type="SUPFAM" id="SSF56300">
    <property type="entry name" value="Metallo-dependent phosphatases"/>
    <property type="match status" value="1"/>
</dbReference>
<comment type="caution">
    <text evidence="7">The sequence shown here is derived from an EMBL/GenBank/DDBJ whole genome shotgun (WGS) entry which is preliminary data.</text>
</comment>